<keyword evidence="1" id="KW-0150">Chloroplast</keyword>
<geneLocation type="chloroplast" evidence="1"/>
<sequence>MPFISSLHMLNNSFNYGPVKITDVIHVLPTKNLRNKTDIIVVSNKRKNYNTSSKLIIATESLYRFSKSQHHNQALFQELLNKYWKQTVFLSDSSPIAKKYESLLSKQDGMSVKNSKKKFMSGFSKALQRGAVYAELDTVTDQDFSLSKGPILYTWNKFLNLSLPRYWDGMWSNKRSPNFPNYLQSVLLQKLSHNNFPVFVVANGLNQMVVAEPANQLVYKNDAFYKLYQWYYDRFLWTNNDSSVYEGWFFVNPKDAEEYSNFIRDRYPRSANQHGLHVLSSGLHSYYKLNRLAPPRTEFRLFPDLEEVGKLVKSAKHRQGLIFDKKQNYGKNHFQGQPIYFIEPVNTTYSQNKAKTFLNYYYQIPGDASKEKYTAVFFNKTVALKAWNYFRSTNIDFKLPIKPKLRVYNLEDFLQDSEHNKDLINKKILFIPSDVSYDSIKSVESKKTGNYHALYKHMLYYKLTFSLWTQRLICSLVSKQPPN</sequence>
<protein>
    <submittedName>
        <fullName evidence="1">Uncharacterized protein</fullName>
    </submittedName>
</protein>
<dbReference type="EMBL" id="LT622863">
    <property type="protein sequence ID" value="SCW21312.1"/>
    <property type="molecule type" value="Genomic_DNA"/>
</dbReference>
<keyword evidence="1" id="KW-0934">Plastid</keyword>
<dbReference type="GeneID" id="30000068"/>
<dbReference type="AlphaFoldDB" id="A0A1G4NRM3"/>
<proteinExistence type="predicted"/>
<gene>
    <name evidence="1" type="primary">ORF_2</name>
    <name evidence="1" type="ORF">BQ776_81</name>
</gene>
<reference evidence="1" key="2">
    <citation type="submission" date="2016-10" db="EMBL/GenBank/DDBJ databases">
        <authorList>
            <person name="de Groot N.N."/>
        </authorList>
    </citation>
    <scope>NUCLEOTIDE SEQUENCE</scope>
    <source>
        <strain evidence="1">J.0258</strain>
    </source>
</reference>
<name>A0A1G4NRM3_9FLOR</name>
<organism evidence="1">
    <name type="scientific">Dermonema virens</name>
    <dbReference type="NCBI Taxonomy" id="1077399"/>
    <lineage>
        <taxon>Eukaryota</taxon>
        <taxon>Rhodophyta</taxon>
        <taxon>Florideophyceae</taxon>
        <taxon>Nemaliophycidae</taxon>
        <taxon>Nemaliales</taxon>
        <taxon>Liagoraceae</taxon>
        <taxon>Dermonema</taxon>
    </lineage>
</organism>
<accession>A0A1G4NRM3</accession>
<dbReference type="RefSeq" id="YP_009313058.1">
    <property type="nucleotide sequence ID" value="NC_031655.1"/>
</dbReference>
<evidence type="ECO:0000313" key="1">
    <source>
        <dbReference type="EMBL" id="SCW21312.1"/>
    </source>
</evidence>
<reference evidence="1" key="1">
    <citation type="submission" date="2016-10" db="EMBL/GenBank/DDBJ databases">
        <title>Chloroplast genomes as a tool to resolve red algal phylogenies: a case study in the Nemaliales.</title>
        <authorList>
            <person name="Costa J.F."/>
            <person name="Lin S.M."/>
            <person name="Macaya E.C."/>
            <person name="Fernandez-Garcia C."/>
            <person name="Verbruggen H."/>
        </authorList>
    </citation>
    <scope>NUCLEOTIDE SEQUENCE</scope>
    <source>
        <strain evidence="1">J.0258</strain>
    </source>
</reference>